<dbReference type="KEGG" id="gvi:glr3346"/>
<evidence type="ECO:0000313" key="1">
    <source>
        <dbReference type="EMBL" id="BAC91287.1"/>
    </source>
</evidence>
<dbReference type="EnsemblBacteria" id="BAC91287">
    <property type="protein sequence ID" value="BAC91287"/>
    <property type="gene ID" value="BAC91287"/>
</dbReference>
<dbReference type="PhylomeDB" id="Q7NG27"/>
<proteinExistence type="predicted"/>
<dbReference type="RefSeq" id="WP_011143336.1">
    <property type="nucleotide sequence ID" value="NC_005125.1"/>
</dbReference>
<protein>
    <submittedName>
        <fullName evidence="1">Glr3346 protein</fullName>
    </submittedName>
</protein>
<dbReference type="OrthoDB" id="276747at2"/>
<dbReference type="EMBL" id="BA000045">
    <property type="protein sequence ID" value="BAC91287.1"/>
    <property type="molecule type" value="Genomic_DNA"/>
</dbReference>
<accession>Q7NG27</accession>
<name>Q7NG27_GLOVI</name>
<dbReference type="AlphaFoldDB" id="Q7NG27"/>
<dbReference type="Proteomes" id="UP000000557">
    <property type="component" value="Chromosome"/>
</dbReference>
<reference evidence="1 2" key="1">
    <citation type="journal article" date="2003" name="DNA Res.">
        <title>Complete genome structure of Gloeobacter violaceus PCC 7421, a cyanobacterium that lacks thylakoids.</title>
        <authorList>
            <person name="Nakamura Y."/>
            <person name="Kaneko T."/>
            <person name="Sato S."/>
            <person name="Mimuro M."/>
            <person name="Miyashita H."/>
            <person name="Tsuchiya T."/>
            <person name="Sasamoto S."/>
            <person name="Watanabe A."/>
            <person name="Kawashima K."/>
            <person name="Kishida Y."/>
            <person name="Kiyokawa C."/>
            <person name="Kohara M."/>
            <person name="Matsumoto M."/>
            <person name="Matsuno A."/>
            <person name="Nakazaki N."/>
            <person name="Shimpo S."/>
            <person name="Takeuchi C."/>
            <person name="Yamada M."/>
            <person name="Tabata S."/>
        </authorList>
    </citation>
    <scope>NUCLEOTIDE SEQUENCE [LARGE SCALE GENOMIC DNA]</scope>
    <source>
        <strain evidence="2">ATCC 29082 / PCC 7421</strain>
    </source>
</reference>
<evidence type="ECO:0000313" key="2">
    <source>
        <dbReference type="Proteomes" id="UP000000557"/>
    </source>
</evidence>
<dbReference type="eggNOG" id="ENOG5031TCF">
    <property type="taxonomic scope" value="Bacteria"/>
</dbReference>
<keyword evidence="2" id="KW-1185">Reference proteome</keyword>
<organism evidence="1 2">
    <name type="scientific">Gloeobacter violaceus (strain ATCC 29082 / PCC 7421)</name>
    <dbReference type="NCBI Taxonomy" id="251221"/>
    <lineage>
        <taxon>Bacteria</taxon>
        <taxon>Bacillati</taxon>
        <taxon>Cyanobacteriota</taxon>
        <taxon>Cyanophyceae</taxon>
        <taxon>Gloeobacterales</taxon>
        <taxon>Gloeobacteraceae</taxon>
        <taxon>Gloeobacter</taxon>
    </lineage>
</organism>
<gene>
    <name evidence="1" type="ordered locus">glr3346</name>
</gene>
<reference evidence="1 2" key="2">
    <citation type="journal article" date="2003" name="DNA Res.">
        <title>Complete genome structure of Gloeobacter violaceus PCC 7421, a cyanobacterium that lacks thylakoids (supplement).</title>
        <authorList>
            <person name="Nakamura Y."/>
            <person name="Kaneko T."/>
            <person name="Sato S."/>
            <person name="Mimuro M."/>
            <person name="Miyashita H."/>
            <person name="Tsuchiya T."/>
            <person name="Sasamoto S."/>
            <person name="Watanabe A."/>
            <person name="Kawashima K."/>
            <person name="Kishida Y."/>
            <person name="Kiyokawa C."/>
            <person name="Kohara M."/>
            <person name="Matsumoto M."/>
            <person name="Matsuno A."/>
            <person name="Nakazaki N."/>
            <person name="Shimpo S."/>
            <person name="Takeuchi C."/>
            <person name="Yamada M."/>
            <person name="Tabata S."/>
        </authorList>
    </citation>
    <scope>NUCLEOTIDE SEQUENCE [LARGE SCALE GENOMIC DNA]</scope>
    <source>
        <strain evidence="2">ATCC 29082 / PCC 7421</strain>
    </source>
</reference>
<dbReference type="InParanoid" id="Q7NG27"/>
<sequence>MAPDHDNDKNREIEKEILQGQKSSLAAAIAREGGSFFKGESIVPKLVQATIEINLFIDAHVCDSSGALKAALLNLVEMEKTQVSRHMGSPLTALQEMLEAIIGNQQLLYDLVRQVDIKWGQIYGERPHFQQPGHAPHLDDEYTHESVRKQLLDLLDKVIAARRQN</sequence>
<dbReference type="HOGENOM" id="CLU_116763_0_0_3"/>